<reference evidence="6 7" key="1">
    <citation type="submission" date="2018-08" db="EMBL/GenBank/DDBJ databases">
        <title>Verrucosispora craniellae sp. nov., isolated from a marine sponge in the South China Sea.</title>
        <authorList>
            <person name="Li L."/>
            <person name="Lin H.W."/>
        </authorList>
    </citation>
    <scope>NUCLEOTIDE SEQUENCE [LARGE SCALE GENOMIC DNA]</scope>
    <source>
        <strain evidence="6 7">LHW63014</strain>
    </source>
</reference>
<feature type="domain" description="ABC transporter" evidence="5">
    <location>
        <begin position="2"/>
        <end position="228"/>
    </location>
</feature>
<gene>
    <name evidence="6" type="ORF">D0Q02_17055</name>
</gene>
<dbReference type="PANTHER" id="PTHR43335">
    <property type="entry name" value="ABC TRANSPORTER, ATP-BINDING PROTEIN"/>
    <property type="match status" value="1"/>
</dbReference>
<dbReference type="Gene3D" id="3.40.50.300">
    <property type="entry name" value="P-loop containing nucleotide triphosphate hydrolases"/>
    <property type="match status" value="1"/>
</dbReference>
<keyword evidence="7" id="KW-1185">Reference proteome</keyword>
<dbReference type="InterPro" id="IPR003593">
    <property type="entry name" value="AAA+_ATPase"/>
</dbReference>
<keyword evidence="3" id="KW-0547">Nucleotide-binding</keyword>
<dbReference type="GO" id="GO:0005524">
    <property type="term" value="F:ATP binding"/>
    <property type="evidence" value="ECO:0007669"/>
    <property type="project" value="UniProtKB-KW"/>
</dbReference>
<dbReference type="InterPro" id="IPR027417">
    <property type="entry name" value="P-loop_NTPase"/>
</dbReference>
<name>A0A372FXG5_9ACTN</name>
<sequence>MIVVDQLTKRYGRHTAVEDVSFRCEPGTVTGFLGPNGAGKSTTMRMLCGLTPPTSGTATVAGQPYRRLPNPGRTVGVLLDASAQHAGRTGREALAVAAATMGVDRRSVGQVLDRVGLDGVAARRRVRAYSLGMRQRLGLAHALLGDPRVLVLDEPANGLDPEGIFWMRGLLRDFADRGGTVLLSSHLLREVEAVADRLVVIGGGRIVAQGDKAELLADGGTLVRSRDRVALRGALERAGLPVSEGTDGLLVRADTEVVGEAALAAGIALTELRPAGGGGLEQLFLTLTATAGAQTTETSATEPTREPVR</sequence>
<evidence type="ECO:0000256" key="2">
    <source>
        <dbReference type="ARBA" id="ARBA00022448"/>
    </source>
</evidence>
<evidence type="ECO:0000313" key="6">
    <source>
        <dbReference type="EMBL" id="RFS45433.1"/>
    </source>
</evidence>
<evidence type="ECO:0000256" key="1">
    <source>
        <dbReference type="ARBA" id="ARBA00005417"/>
    </source>
</evidence>
<dbReference type="Pfam" id="PF00005">
    <property type="entry name" value="ABC_tran"/>
    <property type="match status" value="1"/>
</dbReference>
<dbReference type="SUPFAM" id="SSF52540">
    <property type="entry name" value="P-loop containing nucleoside triphosphate hydrolases"/>
    <property type="match status" value="1"/>
</dbReference>
<dbReference type="InterPro" id="IPR003439">
    <property type="entry name" value="ABC_transporter-like_ATP-bd"/>
</dbReference>
<dbReference type="PROSITE" id="PS50893">
    <property type="entry name" value="ABC_TRANSPORTER_2"/>
    <property type="match status" value="1"/>
</dbReference>
<evidence type="ECO:0000313" key="7">
    <source>
        <dbReference type="Proteomes" id="UP000262621"/>
    </source>
</evidence>
<comment type="caution">
    <text evidence="6">The sequence shown here is derived from an EMBL/GenBank/DDBJ whole genome shotgun (WGS) entry which is preliminary data.</text>
</comment>
<dbReference type="OrthoDB" id="9781246at2"/>
<evidence type="ECO:0000256" key="4">
    <source>
        <dbReference type="ARBA" id="ARBA00022840"/>
    </source>
</evidence>
<keyword evidence="4 6" id="KW-0067">ATP-binding</keyword>
<keyword evidence="2" id="KW-0813">Transport</keyword>
<accession>A0A372FXG5</accession>
<dbReference type="AlphaFoldDB" id="A0A372FXG5"/>
<protein>
    <submittedName>
        <fullName evidence="6">ATP-binding cassette domain-containing protein</fullName>
    </submittedName>
</protein>
<evidence type="ECO:0000259" key="5">
    <source>
        <dbReference type="PROSITE" id="PS50893"/>
    </source>
</evidence>
<comment type="similarity">
    <text evidence="1">Belongs to the ABC transporter superfamily.</text>
</comment>
<dbReference type="GO" id="GO:0016887">
    <property type="term" value="F:ATP hydrolysis activity"/>
    <property type="evidence" value="ECO:0007669"/>
    <property type="project" value="InterPro"/>
</dbReference>
<dbReference type="SMART" id="SM00382">
    <property type="entry name" value="AAA"/>
    <property type="match status" value="1"/>
</dbReference>
<dbReference type="RefSeq" id="WP_117229037.1">
    <property type="nucleotide sequence ID" value="NZ_CP061725.1"/>
</dbReference>
<proteinExistence type="inferred from homology"/>
<dbReference type="Proteomes" id="UP000262621">
    <property type="component" value="Unassembled WGS sequence"/>
</dbReference>
<dbReference type="EMBL" id="QVFU01000017">
    <property type="protein sequence ID" value="RFS45433.1"/>
    <property type="molecule type" value="Genomic_DNA"/>
</dbReference>
<organism evidence="6 7">
    <name type="scientific">Micromonospora craniellae</name>
    <dbReference type="NCBI Taxonomy" id="2294034"/>
    <lineage>
        <taxon>Bacteria</taxon>
        <taxon>Bacillati</taxon>
        <taxon>Actinomycetota</taxon>
        <taxon>Actinomycetes</taxon>
        <taxon>Micromonosporales</taxon>
        <taxon>Micromonosporaceae</taxon>
        <taxon>Micromonospora</taxon>
    </lineage>
</organism>
<dbReference type="PANTHER" id="PTHR43335:SF4">
    <property type="entry name" value="ABC TRANSPORTER, ATP-BINDING PROTEIN"/>
    <property type="match status" value="1"/>
</dbReference>
<evidence type="ECO:0000256" key="3">
    <source>
        <dbReference type="ARBA" id="ARBA00022741"/>
    </source>
</evidence>